<dbReference type="SMART" id="SM00382">
    <property type="entry name" value="AAA"/>
    <property type="match status" value="2"/>
</dbReference>
<dbReference type="PANTHER" id="PTHR43790">
    <property type="entry name" value="CARBOHYDRATE TRANSPORT ATP-BINDING PROTEIN MG119-RELATED"/>
    <property type="match status" value="1"/>
</dbReference>
<dbReference type="InterPro" id="IPR017871">
    <property type="entry name" value="ABC_transporter-like_CS"/>
</dbReference>
<dbReference type="PROSITE" id="PS50893">
    <property type="entry name" value="ABC_TRANSPORTER_2"/>
    <property type="match status" value="2"/>
</dbReference>
<dbReference type="GO" id="GO:0005524">
    <property type="term" value="F:ATP binding"/>
    <property type="evidence" value="ECO:0007669"/>
    <property type="project" value="UniProtKB-KW"/>
</dbReference>
<dbReference type="PANTHER" id="PTHR43790:SF1">
    <property type="entry name" value="XYLOSE IMPORT ATP-BINDING PROTEIN XYLG"/>
    <property type="match status" value="1"/>
</dbReference>
<dbReference type="EMBL" id="JAGGLT010000009">
    <property type="protein sequence ID" value="MBP2071535.1"/>
    <property type="molecule type" value="Genomic_DNA"/>
</dbReference>
<dbReference type="SUPFAM" id="SSF52540">
    <property type="entry name" value="P-loop containing nucleoside triphosphate hydrolases"/>
    <property type="match status" value="2"/>
</dbReference>
<evidence type="ECO:0000256" key="6">
    <source>
        <dbReference type="ARBA" id="ARBA00022840"/>
    </source>
</evidence>
<accession>A0ABS4NCX2</accession>
<evidence type="ECO:0000256" key="1">
    <source>
        <dbReference type="ARBA" id="ARBA00022448"/>
    </source>
</evidence>
<keyword evidence="3 10" id="KW-0762">Sugar transport</keyword>
<keyword evidence="2" id="KW-1003">Cell membrane</keyword>
<dbReference type="CDD" id="cd03216">
    <property type="entry name" value="ABC_Carb_Monos_I"/>
    <property type="match status" value="1"/>
</dbReference>
<comment type="caution">
    <text evidence="10">The sequence shown here is derived from an EMBL/GenBank/DDBJ whole genome shotgun (WGS) entry which is preliminary data.</text>
</comment>
<evidence type="ECO:0000256" key="7">
    <source>
        <dbReference type="ARBA" id="ARBA00022967"/>
    </source>
</evidence>
<feature type="domain" description="ABC transporter" evidence="9">
    <location>
        <begin position="258"/>
        <end position="508"/>
    </location>
</feature>
<keyword evidence="11" id="KW-1185">Reference proteome</keyword>
<name>A0ABS4NCX2_9THEO</name>
<dbReference type="Gene3D" id="3.40.50.300">
    <property type="entry name" value="P-loop containing nucleotide triphosphate hydrolases"/>
    <property type="match status" value="2"/>
</dbReference>
<dbReference type="InterPro" id="IPR027417">
    <property type="entry name" value="P-loop_NTPase"/>
</dbReference>
<evidence type="ECO:0000256" key="2">
    <source>
        <dbReference type="ARBA" id="ARBA00022475"/>
    </source>
</evidence>
<keyword evidence="8" id="KW-0472">Membrane</keyword>
<dbReference type="PROSITE" id="PS00211">
    <property type="entry name" value="ABC_TRANSPORTER_1"/>
    <property type="match status" value="1"/>
</dbReference>
<dbReference type="Pfam" id="PF00005">
    <property type="entry name" value="ABC_tran"/>
    <property type="match status" value="2"/>
</dbReference>
<evidence type="ECO:0000256" key="3">
    <source>
        <dbReference type="ARBA" id="ARBA00022597"/>
    </source>
</evidence>
<keyword evidence="5" id="KW-0547">Nucleotide-binding</keyword>
<dbReference type="InterPro" id="IPR003593">
    <property type="entry name" value="AAA+_ATPase"/>
</dbReference>
<keyword evidence="4" id="KW-0677">Repeat</keyword>
<keyword evidence="6 10" id="KW-0067">ATP-binding</keyword>
<evidence type="ECO:0000313" key="10">
    <source>
        <dbReference type="EMBL" id="MBP2071535.1"/>
    </source>
</evidence>
<dbReference type="Proteomes" id="UP001166402">
    <property type="component" value="Unassembled WGS sequence"/>
</dbReference>
<dbReference type="InterPro" id="IPR003439">
    <property type="entry name" value="ABC_transporter-like_ATP-bd"/>
</dbReference>
<evidence type="ECO:0000259" key="9">
    <source>
        <dbReference type="PROSITE" id="PS50893"/>
    </source>
</evidence>
<dbReference type="CDD" id="cd03215">
    <property type="entry name" value="ABC_Carb_Monos_II"/>
    <property type="match status" value="1"/>
</dbReference>
<evidence type="ECO:0000256" key="5">
    <source>
        <dbReference type="ARBA" id="ARBA00022741"/>
    </source>
</evidence>
<feature type="domain" description="ABC transporter" evidence="9">
    <location>
        <begin position="8"/>
        <end position="245"/>
    </location>
</feature>
<protein>
    <submittedName>
        <fullName evidence="10">Multiple sugar transport system ATP-binding protein</fullName>
    </submittedName>
</protein>
<gene>
    <name evidence="10" type="ORF">J2Z80_001055</name>
</gene>
<dbReference type="InterPro" id="IPR050107">
    <property type="entry name" value="ABC_carbohydrate_import_ATPase"/>
</dbReference>
<keyword evidence="7" id="KW-1278">Translocase</keyword>
<sequence length="508" mass="56523">MKDAEYILEMDNIGKTFPGVKALDGVNFKVKRGEIHCLVGENGAGKSTLMKILSGVYPSGTFTGRIILNSTEQHFRSIEDSEKAGIAIIHQELALIPELTIYENIFLGHEIKKGPFIDWNETIIKAKEVLKRIRVNINPETKVKDVGVGVQQLVEIGKALSKDVKLLILDEPTAALSEVDCDNLLQILRELKKQGITCIMISHKLKEVISIADTITVLRDGKTITSIDATKRKVEEKEIIKYMVGREIEDIYPKREGVKYGDVCFELKNWTAFDPSKGREILHNINFKVHKGEIVGIAGLMGAGRTEMALSIFGNTKHYIIKGELYVNGVKKHLSSPEKAIKEKIVYVTEDRKGNGLVLIQDIKFNIPLSNLKQLLKGLFIDQHEEVNAANKFFNELNIKARSIEQVVGTLSGGNQQKVSVAKGLFTLPDLLILDEPTRGIDVGAKFEIYTIMNELVKRGMSIIMISSELPEILGMSDRIYVMSNGTMTGVIDAKDATEEKIMEMATA</sequence>
<evidence type="ECO:0000313" key="11">
    <source>
        <dbReference type="Proteomes" id="UP001166402"/>
    </source>
</evidence>
<evidence type="ECO:0000256" key="8">
    <source>
        <dbReference type="ARBA" id="ARBA00023136"/>
    </source>
</evidence>
<keyword evidence="1" id="KW-0813">Transport</keyword>
<reference evidence="10" key="1">
    <citation type="submission" date="2021-03" db="EMBL/GenBank/DDBJ databases">
        <title>Genomic Encyclopedia of Type Strains, Phase IV (KMG-IV): sequencing the most valuable type-strain genomes for metagenomic binning, comparative biology and taxonomic classification.</title>
        <authorList>
            <person name="Goeker M."/>
        </authorList>
    </citation>
    <scope>NUCLEOTIDE SEQUENCE</scope>
    <source>
        <strain evidence="10">DSM 101588</strain>
    </source>
</reference>
<proteinExistence type="predicted"/>
<organism evidence="10 11">
    <name type="scientific">Thermoanaerobacterium butyriciformans</name>
    <dbReference type="NCBI Taxonomy" id="1702242"/>
    <lineage>
        <taxon>Bacteria</taxon>
        <taxon>Bacillati</taxon>
        <taxon>Bacillota</taxon>
        <taxon>Clostridia</taxon>
        <taxon>Thermoanaerobacterales</taxon>
        <taxon>Thermoanaerobacteraceae</taxon>
        <taxon>Thermoanaerobacterium</taxon>
    </lineage>
</organism>
<evidence type="ECO:0000256" key="4">
    <source>
        <dbReference type="ARBA" id="ARBA00022737"/>
    </source>
</evidence>